<feature type="domain" description="Protein CR006 P-loop" evidence="2">
    <location>
        <begin position="11"/>
        <end position="703"/>
    </location>
</feature>
<proteinExistence type="predicted"/>
<organism evidence="3 4">
    <name type="scientific">Shewanella decolorationis S12</name>
    <dbReference type="NCBI Taxonomy" id="1353536"/>
    <lineage>
        <taxon>Bacteria</taxon>
        <taxon>Pseudomonadati</taxon>
        <taxon>Pseudomonadota</taxon>
        <taxon>Gammaproteobacteria</taxon>
        <taxon>Alteromonadales</taxon>
        <taxon>Shewanellaceae</taxon>
        <taxon>Shewanella</taxon>
    </lineage>
</organism>
<keyword evidence="4" id="KW-1185">Reference proteome</keyword>
<sequence>MITQINLGDVASYRNTTTLNTDKKVNIIYGLNGTGKSTFSNYFYAADDPKYKDCSYTNDGCKVLVYNQKFIQDNFYSKDSINGIFSLSKENKEAKEKVEQLGKDIDQLSEKSKGYQADIDKEIGALKKAKDTAEKKAWEIKTNYSGGDRVLKFCLERLMGDKTVLFDHLVSVPLPTVKPVKTIEQLKEEVTAIDGDKATTYIVLPKISLSELLPEELELLKEIVIGNEDSPIAKLINQLKNSDWVSDGLQYLDDIEDETCPFCQSKTITPQLIAQIKDYFDETYEESKQNIGKILTKYQKIVDSLTDLEIYKTSPFSIEFLAEMTESYASIAGTLKSNLLKVQKKEQTPSLKVELEELSEHVASFNKHVDAVNASIGIHNQKIANSTQELKRIKDEFWKIVRWEYDQTIKGYESSKKDSNDKIIKWKADKENVDTEIVQLEAERTEQQKQTVNIDDSIKNINKGLVDIGITDFHIEKHEKALYRLVRTGTEGPIFLSLSEGEKMIISFLYFRELFKGKQTADEAHVKKIAVIDDPVSSLSHIFVYNIGQLIKNDFFNADGVEQVFVLTHSLYFFYELVDSNHNRRAKNQSLYRLSKNTKGTTIETMKYEEVQNDYQSYWSVINDKDQPAALIANCMRNVVEYFFNFVQKSDLSNVMQKQELQEVKYQAFIRYINRESHSLGQNIIDFKEFDYEAFREGLRLLFEITGYPEHYQKMSQI</sequence>
<feature type="coiled-coil region" evidence="1">
    <location>
        <begin position="423"/>
        <end position="450"/>
    </location>
</feature>
<dbReference type="Pfam" id="PF13166">
    <property type="entry name" value="AAA_13"/>
    <property type="match status" value="1"/>
</dbReference>
<keyword evidence="1" id="KW-0175">Coiled coil</keyword>
<dbReference type="InterPro" id="IPR027417">
    <property type="entry name" value="P-loop_NTPase"/>
</dbReference>
<comment type="caution">
    <text evidence="3">The sequence shown here is derived from an EMBL/GenBank/DDBJ whole genome shotgun (WGS) entry which is preliminary data.</text>
</comment>
<dbReference type="Gene3D" id="3.40.50.300">
    <property type="entry name" value="P-loop containing nucleotide triphosphate hydrolases"/>
    <property type="match status" value="2"/>
</dbReference>
<protein>
    <submittedName>
        <fullName evidence="3">Aaa domain protein</fullName>
    </submittedName>
</protein>
<dbReference type="InterPro" id="IPR026866">
    <property type="entry name" value="CR006_AAA"/>
</dbReference>
<dbReference type="EMBL" id="AXZL01000072">
    <property type="protein sequence ID" value="ESE40286.1"/>
    <property type="molecule type" value="Genomic_DNA"/>
</dbReference>
<accession>A0ABN0PJQ2</accession>
<evidence type="ECO:0000313" key="3">
    <source>
        <dbReference type="EMBL" id="ESE40286.1"/>
    </source>
</evidence>
<dbReference type="Proteomes" id="UP000017548">
    <property type="component" value="Unassembled WGS sequence"/>
</dbReference>
<evidence type="ECO:0000256" key="1">
    <source>
        <dbReference type="SAM" id="Coils"/>
    </source>
</evidence>
<gene>
    <name evidence="3" type="ORF">SHD_3038</name>
</gene>
<evidence type="ECO:0000313" key="4">
    <source>
        <dbReference type="Proteomes" id="UP000017548"/>
    </source>
</evidence>
<dbReference type="RefSeq" id="WP_023267961.1">
    <property type="nucleotide sequence ID" value="NZ_AXZL01000072.1"/>
</dbReference>
<name>A0ABN0PJQ2_9GAMM</name>
<dbReference type="SUPFAM" id="SSF52540">
    <property type="entry name" value="P-loop containing nucleoside triphosphate hydrolases"/>
    <property type="match status" value="1"/>
</dbReference>
<evidence type="ECO:0000259" key="2">
    <source>
        <dbReference type="Pfam" id="PF13166"/>
    </source>
</evidence>
<reference evidence="3 4" key="1">
    <citation type="journal article" date="2013" name="Genome Announc.">
        <title>Draft Genome Sequence of Shewanella decolorationis S12, a Dye-Degrading Bacterium Isolated from a Wastewater Treatment Plant.</title>
        <authorList>
            <person name="Xu M."/>
            <person name="Fang Y."/>
            <person name="Liu J."/>
            <person name="Chen X."/>
            <person name="Sun G."/>
            <person name="Guo J."/>
            <person name="Hua Z."/>
            <person name="Tu Q."/>
            <person name="Wu L."/>
            <person name="Zhou J."/>
            <person name="Liu X."/>
        </authorList>
    </citation>
    <scope>NUCLEOTIDE SEQUENCE [LARGE SCALE GENOMIC DNA]</scope>
    <source>
        <strain evidence="3 4">S12</strain>
    </source>
</reference>
<feature type="coiled-coil region" evidence="1">
    <location>
        <begin position="84"/>
        <end position="118"/>
    </location>
</feature>